<organism evidence="2 3">
    <name type="scientific">Rickettsia tillamookensis</name>
    <dbReference type="NCBI Taxonomy" id="2761623"/>
    <lineage>
        <taxon>Bacteria</taxon>
        <taxon>Pseudomonadati</taxon>
        <taxon>Pseudomonadota</taxon>
        <taxon>Alphaproteobacteria</taxon>
        <taxon>Rickettsiales</taxon>
        <taxon>Rickettsiaceae</taxon>
        <taxon>Rickettsieae</taxon>
        <taxon>Rickettsia</taxon>
        <taxon>spotted fever group</taxon>
    </lineage>
</organism>
<keyword evidence="3" id="KW-1185">Reference proteome</keyword>
<dbReference type="EMBL" id="CP060138">
    <property type="protein sequence ID" value="QQV74839.1"/>
    <property type="molecule type" value="Genomic_DNA"/>
</dbReference>
<feature type="region of interest" description="Disordered" evidence="1">
    <location>
        <begin position="188"/>
        <end position="232"/>
    </location>
</feature>
<feature type="region of interest" description="Disordered" evidence="1">
    <location>
        <begin position="72"/>
        <end position="99"/>
    </location>
</feature>
<evidence type="ECO:0000313" key="3">
    <source>
        <dbReference type="Proteomes" id="UP000595296"/>
    </source>
</evidence>
<feature type="region of interest" description="Disordered" evidence="1">
    <location>
        <begin position="311"/>
        <end position="345"/>
    </location>
</feature>
<proteinExistence type="predicted"/>
<dbReference type="RefSeq" id="WP_202069817.1">
    <property type="nucleotide sequence ID" value="NZ_CP060138.2"/>
</dbReference>
<feature type="region of interest" description="Disordered" evidence="1">
    <location>
        <begin position="133"/>
        <end position="159"/>
    </location>
</feature>
<accession>A0A9E6MHD8</accession>
<protein>
    <submittedName>
        <fullName evidence="2">Uncharacterized protein</fullName>
    </submittedName>
</protein>
<feature type="compositionally biased region" description="Polar residues" evidence="1">
    <location>
        <begin position="313"/>
        <end position="332"/>
    </location>
</feature>
<feature type="compositionally biased region" description="Basic and acidic residues" evidence="1">
    <location>
        <begin position="188"/>
        <end position="211"/>
    </location>
</feature>
<feature type="compositionally biased region" description="Polar residues" evidence="1">
    <location>
        <begin position="213"/>
        <end position="223"/>
    </location>
</feature>
<feature type="compositionally biased region" description="Basic and acidic residues" evidence="1">
    <location>
        <begin position="89"/>
        <end position="99"/>
    </location>
</feature>
<evidence type="ECO:0000256" key="1">
    <source>
        <dbReference type="SAM" id="MobiDB-lite"/>
    </source>
</evidence>
<evidence type="ECO:0000313" key="2">
    <source>
        <dbReference type="EMBL" id="QQV74839.1"/>
    </source>
</evidence>
<reference evidence="2 3" key="1">
    <citation type="journal article" date="2021" name="Int. J. Syst. Evol. Microbiol.">
        <title>Characterization of a novel transitional group Rickettsia species (Rickettsia tillamookensis sp. nov.) from the western black-legged tick, Ixodes pacificus.</title>
        <authorList>
            <person name="Gauthier D.T."/>
            <person name="Karpathy S.E."/>
            <person name="Grizzard S.L."/>
            <person name="Batra D."/>
            <person name="Rowe L.A."/>
            <person name="Paddock C.D."/>
        </authorList>
    </citation>
    <scope>NUCLEOTIDE SEQUENCE [LARGE SCALE GENOMIC DNA]</scope>
    <source>
        <strain evidence="2 3">Tillamook 23</strain>
    </source>
</reference>
<sequence>MADDKDDAQVKNELGAIKAQLTATANPAELARLASAAAGLAASTNNPELLEQIKGVQAAISKKEETAEQNISSKIAAENLGTLEQQDPEVVRKQQEHEERGARIEKNWVEYEKIEKDFRQQLKENSDFLDQVINSPESLTEEQKRLARGEYASEEERLEAERKTQQYINGAKLSYELQKDFNHSIEHEKEQIKDIKKKIEAEPDPQKKEALYQKQQQHQTSIDSHQEKLDKQINPALAELDQERHKLIKSAEKHPELVKNRIKEHFKGSIDRYKDMTAKDPNHKGLEEMYQLVKKAGLEKELGIEKEMEEYQKSNTAKIETSEKITSLTNQKEPAKSPPVKEEPVLAAQEKYGKNNIPREVKNNITEKKIVKLGYENDLQAIKGKLPAIQASQAKSVQIASPTPTPAIGKFAAREAAMAKKNEGRNI</sequence>
<dbReference type="Proteomes" id="UP000595296">
    <property type="component" value="Chromosome"/>
</dbReference>
<gene>
    <name evidence="2" type="ORF">H6P87_00381</name>
</gene>
<name>A0A9E6MHD8_9RICK</name>
<feature type="compositionally biased region" description="Basic and acidic residues" evidence="1">
    <location>
        <begin position="333"/>
        <end position="344"/>
    </location>
</feature>